<evidence type="ECO:0000313" key="3">
    <source>
        <dbReference type="EMBL" id="AHM78752.1"/>
    </source>
</evidence>
<dbReference type="AlphaFoldDB" id="W8UXW6"/>
<dbReference type="GO" id="GO:0008840">
    <property type="term" value="F:4-hydroxy-tetrahydrodipicolinate synthase activity"/>
    <property type="evidence" value="ECO:0007669"/>
    <property type="project" value="UniProtKB-EC"/>
</dbReference>
<accession>W8UXW6</accession>
<dbReference type="Proteomes" id="UP000019586">
    <property type="component" value="Chromosome"/>
</dbReference>
<proteinExistence type="inferred from homology"/>
<dbReference type="PATRIC" id="fig|1420013.3.peg.1862"/>
<dbReference type="Pfam" id="PF00701">
    <property type="entry name" value="DHDPS"/>
    <property type="match status" value="1"/>
</dbReference>
<organism evidence="3 4">
    <name type="scientific">Klebsiella pneumoniae 30684/NJST258_2</name>
    <dbReference type="NCBI Taxonomy" id="1420013"/>
    <lineage>
        <taxon>Bacteria</taxon>
        <taxon>Pseudomonadati</taxon>
        <taxon>Pseudomonadota</taxon>
        <taxon>Gammaproteobacteria</taxon>
        <taxon>Enterobacterales</taxon>
        <taxon>Enterobacteriaceae</taxon>
        <taxon>Klebsiella/Raoultella group</taxon>
        <taxon>Klebsiella</taxon>
        <taxon>Klebsiella pneumoniae complex</taxon>
    </lineage>
</organism>
<dbReference type="EMBL" id="CP006918">
    <property type="protein sequence ID" value="AHM78752.1"/>
    <property type="molecule type" value="Genomic_DNA"/>
</dbReference>
<dbReference type="InterPro" id="IPR002220">
    <property type="entry name" value="DapA-like"/>
</dbReference>
<dbReference type="PRINTS" id="PR00146">
    <property type="entry name" value="DHPICSNTHASE"/>
</dbReference>
<reference evidence="3 4" key="1">
    <citation type="journal article" date="2014" name="Proc. Natl. Acad. Sci. U.S.A.">
        <title>Molecular dissection of the evolution of carbapenem-resistant multilocus sequence type 258 Klebsiella pneumoniae.</title>
        <authorList>
            <person name="Deleo F.R."/>
            <person name="Chen L."/>
            <person name="Porcella S.F."/>
            <person name="Martens C.A."/>
            <person name="Kobayashi S.D."/>
            <person name="Porter A.R."/>
            <person name="Chavda K.D."/>
            <person name="Jacobs M.R."/>
            <person name="Mathema B."/>
            <person name="Olsen R.J."/>
            <person name="Bonomo R.A."/>
            <person name="Musser J.M."/>
            <person name="Kreiswirth B.N."/>
        </authorList>
    </citation>
    <scope>NUCLEOTIDE SEQUENCE [LARGE SCALE GENOMIC DNA]</scope>
    <source>
        <strain evidence="3">30684/NJST258_2</strain>
    </source>
</reference>
<dbReference type="InterPro" id="IPR013785">
    <property type="entry name" value="Aldolase_TIM"/>
</dbReference>
<gene>
    <name evidence="3" type="ORF">KPNJ2_01972</name>
</gene>
<evidence type="ECO:0000256" key="1">
    <source>
        <dbReference type="ARBA" id="ARBA00007592"/>
    </source>
</evidence>
<protein>
    <submittedName>
        <fullName evidence="3">Dihydrodipicolinate synthase</fullName>
        <ecNumber evidence="3">4.3.3.7</ecNumber>
    </submittedName>
</protein>
<keyword evidence="2 3" id="KW-0456">Lyase</keyword>
<dbReference type="EC" id="4.3.3.7" evidence="3"/>
<dbReference type="SUPFAM" id="SSF51569">
    <property type="entry name" value="Aldolase"/>
    <property type="match status" value="1"/>
</dbReference>
<sequence length="356" mass="37865">MKPPTGGFFVSVLSLSDTIPASLTPRRFSVNSSLTVNFSFVPGQNDRVLLLSNGLSAQPAGGIMFTGLCAFPLTPLHQQDFDEKAFIRILARLTDAGVDSLGILGSTGSYAYLSREQRRRVVQVAKAHAGSIPMMVGVGAIATNEVLRLVEDAQEAGADALLLPMMSYQPLSAEEIFAFYEEVCRHVSVPVCLYDNPRTTHVMLADELQGRIAALPAIASIKIPGLPAPQASERVAALRQHLPSRVTLGVSGDAWATAGLQAGCEAWYSVCGGLFPRFSLALVRAIRSGDVAQTAALNEQLAPLWRCFDRYGGSLRVIASAAAMLGLCDPDSLPRPLLSLGEEACREVASALRGLA</sequence>
<evidence type="ECO:0000256" key="2">
    <source>
        <dbReference type="ARBA" id="ARBA00023239"/>
    </source>
</evidence>
<dbReference type="SMART" id="SM01130">
    <property type="entry name" value="DHDPS"/>
    <property type="match status" value="1"/>
</dbReference>
<name>W8UXW6_KLEPN</name>
<comment type="similarity">
    <text evidence="1">Belongs to the DapA family.</text>
</comment>
<dbReference type="Gene3D" id="3.20.20.70">
    <property type="entry name" value="Aldolase class I"/>
    <property type="match status" value="1"/>
</dbReference>
<evidence type="ECO:0000313" key="4">
    <source>
        <dbReference type="Proteomes" id="UP000019586"/>
    </source>
</evidence>
<dbReference type="GO" id="GO:0005829">
    <property type="term" value="C:cytosol"/>
    <property type="evidence" value="ECO:0007669"/>
    <property type="project" value="TreeGrafter"/>
</dbReference>
<dbReference type="CDD" id="cd00408">
    <property type="entry name" value="DHDPS-like"/>
    <property type="match status" value="1"/>
</dbReference>
<dbReference type="PANTHER" id="PTHR12128">
    <property type="entry name" value="DIHYDRODIPICOLINATE SYNTHASE"/>
    <property type="match status" value="1"/>
</dbReference>
<dbReference type="PANTHER" id="PTHR12128:SF66">
    <property type="entry name" value="4-HYDROXY-2-OXOGLUTARATE ALDOLASE, MITOCHONDRIAL"/>
    <property type="match status" value="1"/>
</dbReference>
<dbReference type="HOGENOM" id="CLU_049343_5_0_6"/>
<dbReference type="KEGG" id="kps:KPNJ2_01972"/>